<evidence type="ECO:0000256" key="2">
    <source>
        <dbReference type="SAM" id="SignalP"/>
    </source>
</evidence>
<feature type="chain" id="PRO_5038380711" evidence="2">
    <location>
        <begin position="25"/>
        <end position="310"/>
    </location>
</feature>
<sequence length="310" mass="33488">MSSRRSLPALAVVLALVLSLVGPAASRSPGRPVEVAAAPTGTVPTPQVSSAPEPPPPEPRELASGRLTRAIDRYLKGRPLSLSVRDLATGIAYRYRPGARFVTASVAKVDIVMTLLLQAQKQGRRLDAYERRLAEQAIRYSDNKATDRLWERVGGAGPVAAANRRFGLKKTKTVDGRCLDLYCWGITDTTADEQIRLLSELVDDKGPLDARNRAYVLKLMGTVAPEQAWGVSAAARDGDRVALKNGWQRRLSHGKLWAINSVGRVRTGGHDLLIAVLSDHHATSAAGIAVVERVVGLAAGEFRRTTPWVN</sequence>
<evidence type="ECO:0000313" key="4">
    <source>
        <dbReference type="EMBL" id="REE98738.1"/>
    </source>
</evidence>
<protein>
    <submittedName>
        <fullName evidence="4">Beta-lactamase class A</fullName>
    </submittedName>
</protein>
<dbReference type="Gene3D" id="3.40.710.10">
    <property type="entry name" value="DD-peptidase/beta-lactamase superfamily"/>
    <property type="match status" value="1"/>
</dbReference>
<evidence type="ECO:0000313" key="5">
    <source>
        <dbReference type="Proteomes" id="UP000256661"/>
    </source>
</evidence>
<dbReference type="AlphaFoldDB" id="A0A3D9SSG8"/>
<dbReference type="EMBL" id="QTTT01000001">
    <property type="protein sequence ID" value="REE98738.1"/>
    <property type="molecule type" value="Genomic_DNA"/>
</dbReference>
<comment type="caution">
    <text evidence="4">The sequence shown here is derived from an EMBL/GenBank/DDBJ whole genome shotgun (WGS) entry which is preliminary data.</text>
</comment>
<feature type="domain" description="Beta-lactamase class A catalytic" evidence="3">
    <location>
        <begin position="132"/>
        <end position="277"/>
    </location>
</feature>
<dbReference type="InterPro" id="IPR012338">
    <property type="entry name" value="Beta-lactam/transpept-like"/>
</dbReference>
<dbReference type="OrthoDB" id="3524371at2"/>
<keyword evidence="5" id="KW-1185">Reference proteome</keyword>
<dbReference type="GO" id="GO:0046677">
    <property type="term" value="P:response to antibiotic"/>
    <property type="evidence" value="ECO:0007669"/>
    <property type="project" value="InterPro"/>
</dbReference>
<evidence type="ECO:0000259" key="3">
    <source>
        <dbReference type="Pfam" id="PF13354"/>
    </source>
</evidence>
<dbReference type="InterPro" id="IPR000871">
    <property type="entry name" value="Beta-lactam_class-A"/>
</dbReference>
<name>A0A3D9SSG8_9ACTN</name>
<feature type="signal peptide" evidence="2">
    <location>
        <begin position="1"/>
        <end position="24"/>
    </location>
</feature>
<gene>
    <name evidence="4" type="ORF">DFJ69_4233</name>
</gene>
<dbReference type="GO" id="GO:0008800">
    <property type="term" value="F:beta-lactamase activity"/>
    <property type="evidence" value="ECO:0007669"/>
    <property type="project" value="InterPro"/>
</dbReference>
<organism evidence="4 5">
    <name type="scientific">Thermomonospora umbrina</name>
    <dbReference type="NCBI Taxonomy" id="111806"/>
    <lineage>
        <taxon>Bacteria</taxon>
        <taxon>Bacillati</taxon>
        <taxon>Actinomycetota</taxon>
        <taxon>Actinomycetes</taxon>
        <taxon>Streptosporangiales</taxon>
        <taxon>Thermomonosporaceae</taxon>
        <taxon>Thermomonospora</taxon>
    </lineage>
</organism>
<dbReference type="GO" id="GO:0030655">
    <property type="term" value="P:beta-lactam antibiotic catabolic process"/>
    <property type="evidence" value="ECO:0007669"/>
    <property type="project" value="InterPro"/>
</dbReference>
<keyword evidence="2" id="KW-0732">Signal</keyword>
<reference evidence="4 5" key="1">
    <citation type="submission" date="2018-08" db="EMBL/GenBank/DDBJ databases">
        <title>Sequencing the genomes of 1000 actinobacteria strains.</title>
        <authorList>
            <person name="Klenk H.-P."/>
        </authorList>
    </citation>
    <scope>NUCLEOTIDE SEQUENCE [LARGE SCALE GENOMIC DNA]</scope>
    <source>
        <strain evidence="4 5">DSM 43927</strain>
    </source>
</reference>
<proteinExistence type="predicted"/>
<dbReference type="InterPro" id="IPR045155">
    <property type="entry name" value="Beta-lactam_cat"/>
</dbReference>
<evidence type="ECO:0000256" key="1">
    <source>
        <dbReference type="SAM" id="MobiDB-lite"/>
    </source>
</evidence>
<dbReference type="RefSeq" id="WP_116024154.1">
    <property type="nucleotide sequence ID" value="NZ_QTTT01000001.1"/>
</dbReference>
<dbReference type="PANTHER" id="PTHR35333:SF3">
    <property type="entry name" value="BETA-LACTAMASE-TYPE TRANSPEPTIDASE FOLD CONTAINING PROTEIN"/>
    <property type="match status" value="1"/>
</dbReference>
<dbReference type="Proteomes" id="UP000256661">
    <property type="component" value="Unassembled WGS sequence"/>
</dbReference>
<dbReference type="SUPFAM" id="SSF56601">
    <property type="entry name" value="beta-lactamase/transpeptidase-like"/>
    <property type="match status" value="1"/>
</dbReference>
<feature type="region of interest" description="Disordered" evidence="1">
    <location>
        <begin position="24"/>
        <end position="62"/>
    </location>
</feature>
<dbReference type="PANTHER" id="PTHR35333">
    <property type="entry name" value="BETA-LACTAMASE"/>
    <property type="match status" value="1"/>
</dbReference>
<dbReference type="Pfam" id="PF13354">
    <property type="entry name" value="Beta-lactamase2"/>
    <property type="match status" value="1"/>
</dbReference>
<accession>A0A3D9SSG8</accession>